<feature type="region of interest" description="Disordered" evidence="1">
    <location>
        <begin position="1"/>
        <end position="60"/>
    </location>
</feature>
<dbReference type="Proteomes" id="UP000254866">
    <property type="component" value="Unassembled WGS sequence"/>
</dbReference>
<dbReference type="GeneID" id="43602094"/>
<dbReference type="EMBL" id="NPIC01000011">
    <property type="protein sequence ID" value="RDL31843.1"/>
    <property type="molecule type" value="Genomic_DNA"/>
</dbReference>
<organism evidence="2 3">
    <name type="scientific">Venustampulla echinocandica</name>
    <dbReference type="NCBI Taxonomy" id="2656787"/>
    <lineage>
        <taxon>Eukaryota</taxon>
        <taxon>Fungi</taxon>
        <taxon>Dikarya</taxon>
        <taxon>Ascomycota</taxon>
        <taxon>Pezizomycotina</taxon>
        <taxon>Leotiomycetes</taxon>
        <taxon>Helotiales</taxon>
        <taxon>Pleuroascaceae</taxon>
        <taxon>Venustampulla</taxon>
    </lineage>
</organism>
<evidence type="ECO:0000313" key="2">
    <source>
        <dbReference type="EMBL" id="RDL31843.1"/>
    </source>
</evidence>
<dbReference type="AlphaFoldDB" id="A0A370TC60"/>
<evidence type="ECO:0000256" key="1">
    <source>
        <dbReference type="SAM" id="MobiDB-lite"/>
    </source>
</evidence>
<keyword evidence="3" id="KW-1185">Reference proteome</keyword>
<evidence type="ECO:0000313" key="3">
    <source>
        <dbReference type="Proteomes" id="UP000254866"/>
    </source>
</evidence>
<accession>A0A370TC60</accession>
<proteinExistence type="predicted"/>
<protein>
    <submittedName>
        <fullName evidence="2">Uncharacterized protein</fullName>
    </submittedName>
</protein>
<gene>
    <name evidence="2" type="ORF">BP5553_09245</name>
</gene>
<feature type="region of interest" description="Disordered" evidence="1">
    <location>
        <begin position="120"/>
        <end position="141"/>
    </location>
</feature>
<name>A0A370TC60_9HELO</name>
<comment type="caution">
    <text evidence="2">The sequence shown here is derived from an EMBL/GenBank/DDBJ whole genome shotgun (WGS) entry which is preliminary data.</text>
</comment>
<sequence>MNDDTSAGVPGWEQKQSKRKRLRSFFRPPKDSDKGIPPASQPAPSTEVNRGLNPASPSRSEFPIAPAARVPFNLVPSSSISTKPIGVIEWINQLPDDPPELLPETDPRATNHLWNEVVKSKTSAPSNAPMAPPTPQSNSASQVFTGRECFAMLQQCYGIREVDRSDDRGAALYSILIDFKSLSKKGVSAEAFAKAFGAMSPELVISKLFTKLELVISPPGKDGKPLVRPILRTNDLTLYNSAKPNNPSHKKWLEPTIVGEYKSEALGVRDGSMVRGNLRLTSNMPIPAWQAANLPLQRDINLSLDGKHDMAFWLKASWFPHDMALVKEHMFVNKYGETCPYLHVIIDDLDSAVFGAVRERYVKSKVAMKSAMHLYNRWLLRKKVLSVKKLTFGAKGDEGSVDNIRQYAISVVHDAYIIYSFNPRVRDNRWRGCEMVLIYQGRLSVEEELKGFVTEFDRIQQWGESIFLDGIAKDLDECIEPAGSN</sequence>
<dbReference type="RefSeq" id="XP_031865775.1">
    <property type="nucleotide sequence ID" value="XM_032017868.1"/>
</dbReference>
<reference evidence="2 3" key="1">
    <citation type="journal article" date="2018" name="IMA Fungus">
        <title>IMA Genome-F 9: Draft genome sequence of Annulohypoxylon stygium, Aspergillus mulundensis, Berkeleyomyces basicola (syn. Thielaviopsis basicola), Ceratocystis smalleyi, two Cercospora beticola strains, Coleophoma cylindrospora, Fusarium fracticaudum, Phialophora cf. hyalina, and Morchella septimelata.</title>
        <authorList>
            <person name="Wingfield B.D."/>
            <person name="Bills G.F."/>
            <person name="Dong Y."/>
            <person name="Huang W."/>
            <person name="Nel W.J."/>
            <person name="Swalarsk-Parry B.S."/>
            <person name="Vaghefi N."/>
            <person name="Wilken P.M."/>
            <person name="An Z."/>
            <person name="de Beer Z.W."/>
            <person name="De Vos L."/>
            <person name="Chen L."/>
            <person name="Duong T.A."/>
            <person name="Gao Y."/>
            <person name="Hammerbacher A."/>
            <person name="Kikkert J.R."/>
            <person name="Li Y."/>
            <person name="Li H."/>
            <person name="Li K."/>
            <person name="Li Q."/>
            <person name="Liu X."/>
            <person name="Ma X."/>
            <person name="Naidoo K."/>
            <person name="Pethybridge S.J."/>
            <person name="Sun J."/>
            <person name="Steenkamp E.T."/>
            <person name="van der Nest M.A."/>
            <person name="van Wyk S."/>
            <person name="Wingfield M.J."/>
            <person name="Xiong C."/>
            <person name="Yue Q."/>
            <person name="Zhang X."/>
        </authorList>
    </citation>
    <scope>NUCLEOTIDE SEQUENCE [LARGE SCALE GENOMIC DNA]</scope>
    <source>
        <strain evidence="2 3">BP 5553</strain>
    </source>
</reference>